<name>A0A4Y2S297_ARAVE</name>
<evidence type="ECO:0000313" key="2">
    <source>
        <dbReference type="EMBL" id="GBN82314.1"/>
    </source>
</evidence>
<accession>A0A4Y2S297</accession>
<organism evidence="2 3">
    <name type="scientific">Araneus ventricosus</name>
    <name type="common">Orbweaver spider</name>
    <name type="synonym">Epeira ventricosa</name>
    <dbReference type="NCBI Taxonomy" id="182803"/>
    <lineage>
        <taxon>Eukaryota</taxon>
        <taxon>Metazoa</taxon>
        <taxon>Ecdysozoa</taxon>
        <taxon>Arthropoda</taxon>
        <taxon>Chelicerata</taxon>
        <taxon>Arachnida</taxon>
        <taxon>Araneae</taxon>
        <taxon>Araneomorphae</taxon>
        <taxon>Entelegynae</taxon>
        <taxon>Araneoidea</taxon>
        <taxon>Araneidae</taxon>
        <taxon>Araneus</taxon>
    </lineage>
</organism>
<protein>
    <submittedName>
        <fullName evidence="2">Uncharacterized protein</fullName>
    </submittedName>
</protein>
<evidence type="ECO:0000313" key="3">
    <source>
        <dbReference type="Proteomes" id="UP000499080"/>
    </source>
</evidence>
<keyword evidence="3" id="KW-1185">Reference proteome</keyword>
<comment type="caution">
    <text evidence="2">The sequence shown here is derived from an EMBL/GenBank/DDBJ whole genome shotgun (WGS) entry which is preliminary data.</text>
</comment>
<sequence>MACLRQQSRTKIGVLVAITGQGPIPHVGGTDRHQSGGHSTPHHYYNPRGGESPYPVAFHPRTRGGMPPGESMDVRKSKVKLNKFIADTKFSF</sequence>
<dbReference type="Proteomes" id="UP000499080">
    <property type="component" value="Unassembled WGS sequence"/>
</dbReference>
<evidence type="ECO:0000256" key="1">
    <source>
        <dbReference type="SAM" id="MobiDB-lite"/>
    </source>
</evidence>
<feature type="region of interest" description="Disordered" evidence="1">
    <location>
        <begin position="21"/>
        <end position="74"/>
    </location>
</feature>
<dbReference type="AlphaFoldDB" id="A0A4Y2S297"/>
<gene>
    <name evidence="2" type="ORF">AVEN_213684_1</name>
</gene>
<reference evidence="2 3" key="1">
    <citation type="journal article" date="2019" name="Sci. Rep.">
        <title>Orb-weaving spider Araneus ventricosus genome elucidates the spidroin gene catalogue.</title>
        <authorList>
            <person name="Kono N."/>
            <person name="Nakamura H."/>
            <person name="Ohtoshi R."/>
            <person name="Moran D.A.P."/>
            <person name="Shinohara A."/>
            <person name="Yoshida Y."/>
            <person name="Fujiwara M."/>
            <person name="Mori M."/>
            <person name="Tomita M."/>
            <person name="Arakawa K."/>
        </authorList>
    </citation>
    <scope>NUCLEOTIDE SEQUENCE [LARGE SCALE GENOMIC DNA]</scope>
</reference>
<dbReference type="EMBL" id="BGPR01019572">
    <property type="protein sequence ID" value="GBN82314.1"/>
    <property type="molecule type" value="Genomic_DNA"/>
</dbReference>
<proteinExistence type="predicted"/>